<reference evidence="5 6" key="1">
    <citation type="journal article" date="2015" name="Genome Announc.">
        <title>Expanding the biotechnology potential of lactobacilli through comparative genomics of 213 strains and associated genera.</title>
        <authorList>
            <person name="Sun Z."/>
            <person name="Harris H.M."/>
            <person name="McCann A."/>
            <person name="Guo C."/>
            <person name="Argimon S."/>
            <person name="Zhang W."/>
            <person name="Yang X."/>
            <person name="Jeffery I.B."/>
            <person name="Cooney J.C."/>
            <person name="Kagawa T.F."/>
            <person name="Liu W."/>
            <person name="Song Y."/>
            <person name="Salvetti E."/>
            <person name="Wrobel A."/>
            <person name="Rasinkangas P."/>
            <person name="Parkhill J."/>
            <person name="Rea M.C."/>
            <person name="O'Sullivan O."/>
            <person name="Ritari J."/>
            <person name="Douillard F.P."/>
            <person name="Paul Ross R."/>
            <person name="Yang R."/>
            <person name="Briner A.E."/>
            <person name="Felis G.E."/>
            <person name="de Vos W.M."/>
            <person name="Barrangou R."/>
            <person name="Klaenhammer T.R."/>
            <person name="Caufield P.W."/>
            <person name="Cui Y."/>
            <person name="Zhang H."/>
            <person name="O'Toole P.W."/>
        </authorList>
    </citation>
    <scope>NUCLEOTIDE SEQUENCE [LARGE SCALE GENOMIC DNA]</scope>
    <source>
        <strain evidence="5 6">JCM 15951</strain>
    </source>
</reference>
<keyword evidence="1" id="KW-0175">Coiled coil</keyword>
<feature type="domain" description="DUF2207" evidence="3">
    <location>
        <begin position="35"/>
        <end position="220"/>
    </location>
</feature>
<feature type="transmembrane region" description="Helical" evidence="2">
    <location>
        <begin position="425"/>
        <end position="444"/>
    </location>
</feature>
<dbReference type="InterPro" id="IPR018702">
    <property type="entry name" value="DUF2207"/>
</dbReference>
<evidence type="ECO:0000259" key="4">
    <source>
        <dbReference type="Pfam" id="PF20990"/>
    </source>
</evidence>
<evidence type="ECO:0000256" key="1">
    <source>
        <dbReference type="SAM" id="Coils"/>
    </source>
</evidence>
<dbReference type="InterPro" id="IPR048389">
    <property type="entry name" value="YciQ-like_C"/>
</dbReference>
<evidence type="ECO:0000256" key="2">
    <source>
        <dbReference type="SAM" id="Phobius"/>
    </source>
</evidence>
<dbReference type="Pfam" id="PF09972">
    <property type="entry name" value="DUF2207"/>
    <property type="match status" value="1"/>
</dbReference>
<proteinExistence type="predicted"/>
<organism evidence="5 6">
    <name type="scientific">Companilactobacillus crustorum JCM 15951</name>
    <dbReference type="NCBI Taxonomy" id="1423737"/>
    <lineage>
        <taxon>Bacteria</taxon>
        <taxon>Bacillati</taxon>
        <taxon>Bacillota</taxon>
        <taxon>Bacilli</taxon>
        <taxon>Lactobacillales</taxon>
        <taxon>Lactobacillaceae</taxon>
        <taxon>Companilactobacillus</taxon>
    </lineage>
</organism>
<keyword evidence="2" id="KW-0472">Membrane</keyword>
<evidence type="ECO:0000313" key="6">
    <source>
        <dbReference type="Proteomes" id="UP000050964"/>
    </source>
</evidence>
<dbReference type="Proteomes" id="UP000050964">
    <property type="component" value="Unassembled WGS sequence"/>
</dbReference>
<accession>A0A837RKH8</accession>
<evidence type="ECO:0000313" key="5">
    <source>
        <dbReference type="EMBL" id="KRK43659.1"/>
    </source>
</evidence>
<keyword evidence="2" id="KW-0812">Transmembrane</keyword>
<dbReference type="EMBL" id="AZDB01000006">
    <property type="protein sequence ID" value="KRK43659.1"/>
    <property type="molecule type" value="Genomic_DNA"/>
</dbReference>
<feature type="coiled-coil region" evidence="1">
    <location>
        <begin position="231"/>
        <end position="261"/>
    </location>
</feature>
<feature type="domain" description="Predicted membrane protein YciQ-like C-terminal" evidence="4">
    <location>
        <begin position="300"/>
        <end position="531"/>
    </location>
</feature>
<evidence type="ECO:0000259" key="3">
    <source>
        <dbReference type="Pfam" id="PF09972"/>
    </source>
</evidence>
<keyword evidence="2" id="KW-1133">Transmembrane helix</keyword>
<dbReference type="Pfam" id="PF20990">
    <property type="entry name" value="DUF2207_C"/>
    <property type="match status" value="1"/>
</dbReference>
<feature type="transmembrane region" description="Helical" evidence="2">
    <location>
        <begin position="450"/>
        <end position="469"/>
    </location>
</feature>
<name>A0A837RKH8_9LACO</name>
<sequence>MGVTMKKIWGLLFTIVAILLAFQTTTVVKADGKFEIKNYHATADVQKNGDIDLTQRINYQFNGNFHGVYYNQSLDGIKGASRPEVYINDGYQTQKLTSSSSGDENTFKVSHDSEEMNIKVYHSATTEKLTFIYKYRLYGAVTNYLDTAELKWKMIGEGWDSSLYNVKLTVNLPEGNVPELQAWTHGPSNGYTSVQRKKGRVIMTLDYLPSHQFVETHMLFPSAVTSQNPNVVNKNEKKKALAQEKKLVEEANSNRERKEMIFRSLMIFGAIVIVIIYLYRFFSYKKNPGNKHVIPTPIYHIFDEPKFKPSFTKVILDRSDRADNISLTADLLEEVGKHRMKIDKFGSTYEITALVPPTNTFFKYLIEDIGDGKKVNLRQIKAAAQSYNNKDKMLHKFNHWAKEAAQGRDKYLDIENMNIVDDFRFSAIATNIIVFIMFMIGLIFGKNILAIGILAVITALVAWGLYFLAKRKITPYTDLGEDEVNRIRAFKRMLNDINDIKMAEVGDLILWEQFLPYAVAFGVSEKVIKALKVNFGVEEINSSSVAPYYIGAASFINVGSTGFQAAFTSAIGAGGSSSLSGGSGGFTGGSVGGFGGGSGGGAF</sequence>
<dbReference type="AlphaFoldDB" id="A0A837RKH8"/>
<protein>
    <submittedName>
        <fullName evidence="5">Integral membrane protein</fullName>
    </submittedName>
</protein>
<gene>
    <name evidence="5" type="ORF">FD26_GL001868</name>
</gene>
<feature type="transmembrane region" description="Helical" evidence="2">
    <location>
        <begin position="260"/>
        <end position="282"/>
    </location>
</feature>
<comment type="caution">
    <text evidence="5">The sequence shown here is derived from an EMBL/GenBank/DDBJ whole genome shotgun (WGS) entry which is preliminary data.</text>
</comment>